<dbReference type="Proteomes" id="UP000830375">
    <property type="component" value="Unassembled WGS sequence"/>
</dbReference>
<evidence type="ECO:0000313" key="3">
    <source>
        <dbReference type="Proteomes" id="UP000830375"/>
    </source>
</evidence>
<proteinExistence type="predicted"/>
<organism evidence="2 3">
    <name type="scientific">Labeo rohita</name>
    <name type="common">Indian major carp</name>
    <name type="synonym">Cyprinus rohita</name>
    <dbReference type="NCBI Taxonomy" id="84645"/>
    <lineage>
        <taxon>Eukaryota</taxon>
        <taxon>Metazoa</taxon>
        <taxon>Chordata</taxon>
        <taxon>Craniata</taxon>
        <taxon>Vertebrata</taxon>
        <taxon>Euteleostomi</taxon>
        <taxon>Actinopterygii</taxon>
        <taxon>Neopterygii</taxon>
        <taxon>Teleostei</taxon>
        <taxon>Ostariophysi</taxon>
        <taxon>Cypriniformes</taxon>
        <taxon>Cyprinidae</taxon>
        <taxon>Labeoninae</taxon>
        <taxon>Labeonini</taxon>
        <taxon>Labeo</taxon>
    </lineage>
</organism>
<accession>A0ABQ8LTF5</accession>
<comment type="caution">
    <text evidence="2">The sequence shown here is derived from an EMBL/GenBank/DDBJ whole genome shotgun (WGS) entry which is preliminary data.</text>
</comment>
<gene>
    <name evidence="2" type="ORF">H4Q32_014026</name>
</gene>
<feature type="region of interest" description="Disordered" evidence="1">
    <location>
        <begin position="49"/>
        <end position="117"/>
    </location>
</feature>
<evidence type="ECO:0000256" key="1">
    <source>
        <dbReference type="SAM" id="MobiDB-lite"/>
    </source>
</evidence>
<dbReference type="EMBL" id="JACTAM010000018">
    <property type="protein sequence ID" value="KAI2653700.1"/>
    <property type="molecule type" value="Genomic_DNA"/>
</dbReference>
<reference evidence="2 3" key="1">
    <citation type="submission" date="2022-01" db="EMBL/GenBank/DDBJ databases">
        <title>A high-quality chromosome-level genome assembly of rohu carp, Labeo rohita.</title>
        <authorList>
            <person name="Arick M.A. II"/>
            <person name="Hsu C.-Y."/>
            <person name="Magbanua Z."/>
            <person name="Pechanova O."/>
            <person name="Grover C."/>
            <person name="Miller E."/>
            <person name="Thrash A."/>
            <person name="Ezzel L."/>
            <person name="Alam S."/>
            <person name="Benzie J."/>
            <person name="Hamilton M."/>
            <person name="Karsi A."/>
            <person name="Lawrence M.L."/>
            <person name="Peterson D.G."/>
        </authorList>
    </citation>
    <scope>NUCLEOTIDE SEQUENCE [LARGE SCALE GENOMIC DNA]</scope>
    <source>
        <strain evidence="3">BAU-BD-2019</strain>
        <tissue evidence="2">Blood</tissue>
    </source>
</reference>
<evidence type="ECO:0000313" key="2">
    <source>
        <dbReference type="EMBL" id="KAI2653700.1"/>
    </source>
</evidence>
<feature type="compositionally biased region" description="Polar residues" evidence="1">
    <location>
        <begin position="72"/>
        <end position="89"/>
    </location>
</feature>
<sequence length="182" mass="19270">MAKGELLVDLGLLEIEGVFNLDLYADLPPLLPPSPEPSVTLVPVSSFRRASVPMSSSGRAPVSKSSPERETVPQSSQKRASVPRGSSKSPEAHKFPCSNPLLPPPLLSSGSPSAHTQPTICAVGSPWVYQSPSVLWLEDPLSPPPASESRTPPQLVDPAPPPWLLAPYSRPSGSTLVCCRPL</sequence>
<feature type="region of interest" description="Disordered" evidence="1">
    <location>
        <begin position="138"/>
        <end position="158"/>
    </location>
</feature>
<name>A0ABQ8LTF5_LABRO</name>
<protein>
    <submittedName>
        <fullName evidence="2">Uncharacterized protein</fullName>
    </submittedName>
</protein>
<keyword evidence="3" id="KW-1185">Reference proteome</keyword>